<dbReference type="InterPro" id="IPR019080">
    <property type="entry name" value="YqaJ_viral_recombinase"/>
</dbReference>
<dbReference type="OrthoDB" id="6437257at2759"/>
<protein>
    <recommendedName>
        <fullName evidence="1">YqaJ viral recombinase domain-containing protein</fullName>
    </recommendedName>
</protein>
<dbReference type="Pfam" id="PF09588">
    <property type="entry name" value="YqaJ"/>
    <property type="match status" value="1"/>
</dbReference>
<comment type="caution">
    <text evidence="2">The sequence shown here is derived from an EMBL/GenBank/DDBJ whole genome shotgun (WGS) entry which is preliminary data.</text>
</comment>
<dbReference type="InterPro" id="IPR011335">
    <property type="entry name" value="Restrct_endonuc-II-like"/>
</dbReference>
<dbReference type="PANTHER" id="PTHR46609">
    <property type="entry name" value="EXONUCLEASE, PHAGE-TYPE/RECB, C-TERMINAL DOMAIN-CONTAINING PROTEIN"/>
    <property type="match status" value="1"/>
</dbReference>
<dbReference type="InterPro" id="IPR011604">
    <property type="entry name" value="PDDEXK-like_dom_sf"/>
</dbReference>
<sequence>MALSGRVREKKRITGSICRELHTFEEKNKRTWAAKLNRLYCRSTFSGNQATTYGRDNEPVALEEYETVHQAKVGRLGMVGAPEVPWLRYSSDGVSSQGNRRVLI</sequence>
<dbReference type="AlphaFoldDB" id="A0A9J6GJF6"/>
<dbReference type="Gene3D" id="3.90.320.10">
    <property type="match status" value="1"/>
</dbReference>
<name>A0A9J6GJF6_HAELO</name>
<reference evidence="2 3" key="1">
    <citation type="journal article" date="2020" name="Cell">
        <title>Large-Scale Comparative Analyses of Tick Genomes Elucidate Their Genetic Diversity and Vector Capacities.</title>
        <authorList>
            <consortium name="Tick Genome and Microbiome Consortium (TIGMIC)"/>
            <person name="Jia N."/>
            <person name="Wang J."/>
            <person name="Shi W."/>
            <person name="Du L."/>
            <person name="Sun Y."/>
            <person name="Zhan W."/>
            <person name="Jiang J.F."/>
            <person name="Wang Q."/>
            <person name="Zhang B."/>
            <person name="Ji P."/>
            <person name="Bell-Sakyi L."/>
            <person name="Cui X.M."/>
            <person name="Yuan T.T."/>
            <person name="Jiang B.G."/>
            <person name="Yang W.F."/>
            <person name="Lam T.T."/>
            <person name="Chang Q.C."/>
            <person name="Ding S.J."/>
            <person name="Wang X.J."/>
            <person name="Zhu J.G."/>
            <person name="Ruan X.D."/>
            <person name="Zhao L."/>
            <person name="Wei J.T."/>
            <person name="Ye R.Z."/>
            <person name="Que T.C."/>
            <person name="Du C.H."/>
            <person name="Zhou Y.H."/>
            <person name="Cheng J.X."/>
            <person name="Dai P.F."/>
            <person name="Guo W.B."/>
            <person name="Han X.H."/>
            <person name="Huang E.J."/>
            <person name="Li L.F."/>
            <person name="Wei W."/>
            <person name="Gao Y.C."/>
            <person name="Liu J.Z."/>
            <person name="Shao H.Z."/>
            <person name="Wang X."/>
            <person name="Wang C.C."/>
            <person name="Yang T.C."/>
            <person name="Huo Q.B."/>
            <person name="Li W."/>
            <person name="Chen H.Y."/>
            <person name="Chen S.E."/>
            <person name="Zhou L.G."/>
            <person name="Ni X.B."/>
            <person name="Tian J.H."/>
            <person name="Sheng Y."/>
            <person name="Liu T."/>
            <person name="Pan Y.S."/>
            <person name="Xia L.Y."/>
            <person name="Li J."/>
            <person name="Zhao F."/>
            <person name="Cao W.C."/>
        </authorList>
    </citation>
    <scope>NUCLEOTIDE SEQUENCE [LARGE SCALE GENOMIC DNA]</scope>
    <source>
        <strain evidence="2">HaeL-2018</strain>
    </source>
</reference>
<dbReference type="Proteomes" id="UP000821853">
    <property type="component" value="Chromosome 5"/>
</dbReference>
<proteinExistence type="predicted"/>
<feature type="domain" description="YqaJ viral recombinase" evidence="1">
    <location>
        <begin position="10"/>
        <end position="99"/>
    </location>
</feature>
<evidence type="ECO:0000313" key="2">
    <source>
        <dbReference type="EMBL" id="KAH9375661.1"/>
    </source>
</evidence>
<organism evidence="2 3">
    <name type="scientific">Haemaphysalis longicornis</name>
    <name type="common">Bush tick</name>
    <dbReference type="NCBI Taxonomy" id="44386"/>
    <lineage>
        <taxon>Eukaryota</taxon>
        <taxon>Metazoa</taxon>
        <taxon>Ecdysozoa</taxon>
        <taxon>Arthropoda</taxon>
        <taxon>Chelicerata</taxon>
        <taxon>Arachnida</taxon>
        <taxon>Acari</taxon>
        <taxon>Parasitiformes</taxon>
        <taxon>Ixodida</taxon>
        <taxon>Ixodoidea</taxon>
        <taxon>Ixodidae</taxon>
        <taxon>Haemaphysalinae</taxon>
        <taxon>Haemaphysalis</taxon>
    </lineage>
</organism>
<dbReference type="SUPFAM" id="SSF52980">
    <property type="entry name" value="Restriction endonuclease-like"/>
    <property type="match status" value="1"/>
</dbReference>
<dbReference type="GO" id="GO:0006281">
    <property type="term" value="P:DNA repair"/>
    <property type="evidence" value="ECO:0007669"/>
    <property type="project" value="UniProtKB-ARBA"/>
</dbReference>
<gene>
    <name evidence="2" type="ORF">HPB48_020860</name>
</gene>
<accession>A0A9J6GJF6</accession>
<dbReference type="PANTHER" id="PTHR46609:SF8">
    <property type="entry name" value="YQAJ VIRAL RECOMBINASE DOMAIN-CONTAINING PROTEIN"/>
    <property type="match status" value="1"/>
</dbReference>
<evidence type="ECO:0000313" key="3">
    <source>
        <dbReference type="Proteomes" id="UP000821853"/>
    </source>
</evidence>
<dbReference type="VEuPathDB" id="VectorBase:HLOH_042733"/>
<dbReference type="InterPro" id="IPR051703">
    <property type="entry name" value="NF-kappa-B_Signaling_Reg"/>
</dbReference>
<dbReference type="EMBL" id="JABSTR010000007">
    <property type="protein sequence ID" value="KAH9375661.1"/>
    <property type="molecule type" value="Genomic_DNA"/>
</dbReference>
<evidence type="ECO:0000259" key="1">
    <source>
        <dbReference type="Pfam" id="PF09588"/>
    </source>
</evidence>
<keyword evidence="3" id="KW-1185">Reference proteome</keyword>